<dbReference type="PANTHER" id="PTHR43060:SF15">
    <property type="entry name" value="3-HYDROXYISOBUTYRATE DEHYDROGENASE-LIKE 1, MITOCHONDRIAL-RELATED"/>
    <property type="match status" value="1"/>
</dbReference>
<proteinExistence type="predicted"/>
<dbReference type="Gene3D" id="3.40.50.720">
    <property type="entry name" value="NAD(P)-binding Rossmann-like Domain"/>
    <property type="match status" value="1"/>
</dbReference>
<dbReference type="InterPro" id="IPR013328">
    <property type="entry name" value="6PGD_dom2"/>
</dbReference>
<evidence type="ECO:0000313" key="7">
    <source>
        <dbReference type="Proteomes" id="UP000438699"/>
    </source>
</evidence>
<evidence type="ECO:0000256" key="2">
    <source>
        <dbReference type="ARBA" id="ARBA00023027"/>
    </source>
</evidence>
<gene>
    <name evidence="6" type="ORF">F8A88_10005</name>
</gene>
<dbReference type="PIRSF" id="PIRSF000103">
    <property type="entry name" value="HIBADH"/>
    <property type="match status" value="1"/>
</dbReference>
<comment type="caution">
    <text evidence="6">The sequence shown here is derived from an EMBL/GenBank/DDBJ whole genome shotgun (WGS) entry which is preliminary data.</text>
</comment>
<dbReference type="SUPFAM" id="SSF48179">
    <property type="entry name" value="6-phosphogluconate dehydrogenase C-terminal domain-like"/>
    <property type="match status" value="1"/>
</dbReference>
<dbReference type="InterPro" id="IPR036291">
    <property type="entry name" value="NAD(P)-bd_dom_sf"/>
</dbReference>
<dbReference type="Pfam" id="PF14833">
    <property type="entry name" value="NAD_binding_11"/>
    <property type="match status" value="1"/>
</dbReference>
<organism evidence="6 7">
    <name type="scientific">Pseudodesulfovibrio senegalensis</name>
    <dbReference type="NCBI Taxonomy" id="1721087"/>
    <lineage>
        <taxon>Bacteria</taxon>
        <taxon>Pseudomonadati</taxon>
        <taxon>Thermodesulfobacteriota</taxon>
        <taxon>Desulfovibrionia</taxon>
        <taxon>Desulfovibrionales</taxon>
        <taxon>Desulfovibrionaceae</taxon>
    </lineage>
</organism>
<dbReference type="EMBL" id="WAIE01000004">
    <property type="protein sequence ID" value="KAB1441281.1"/>
    <property type="molecule type" value="Genomic_DNA"/>
</dbReference>
<sequence>MSKKIGWIGTGVMGKSMCMHLIKAGHQAFVYNRTQSKADELVQAGAVWCDSPAQVAAQADVVFTIVGYPTDVEQTILGENGVLEAAKPGTIVADMTTSEPSLAKRIHAACAEKGVAALDAPVSGGDLGARNATLAIMVGGEQKTFDAVSDLFEIMGENIRLMGGPGAGQHTKMSNQILIAGTMIGTVESLLYAHRAGMDMDEVISVIGSGAAGSWSINNLGPRIAKGDFDPGFFIKHFVKDMGIALAEARAMNLGLPGLALVNQFYIAAMGQGYEELGTQALFKVLDSMSSGGR</sequence>
<dbReference type="GO" id="GO:0050661">
    <property type="term" value="F:NADP binding"/>
    <property type="evidence" value="ECO:0007669"/>
    <property type="project" value="InterPro"/>
</dbReference>
<evidence type="ECO:0000259" key="4">
    <source>
        <dbReference type="Pfam" id="PF03446"/>
    </source>
</evidence>
<dbReference type="GO" id="GO:0051287">
    <property type="term" value="F:NAD binding"/>
    <property type="evidence" value="ECO:0007669"/>
    <property type="project" value="InterPro"/>
</dbReference>
<evidence type="ECO:0000256" key="1">
    <source>
        <dbReference type="ARBA" id="ARBA00023002"/>
    </source>
</evidence>
<dbReference type="OrthoDB" id="9777604at2"/>
<dbReference type="SUPFAM" id="SSF51735">
    <property type="entry name" value="NAD(P)-binding Rossmann-fold domains"/>
    <property type="match status" value="1"/>
</dbReference>
<reference evidence="6 7" key="1">
    <citation type="journal article" date="2017" name="Int. J. Syst. Evol. Microbiol.">
        <title>Desulfovibrio senegalensis sp. nov., a mesophilic sulfate reducer isolated from marine sediment.</title>
        <authorList>
            <person name="Thioye A."/>
            <person name="Gam Z.B.A."/>
            <person name="Mbengue M."/>
            <person name="Cayol J.L."/>
            <person name="Joseph-Bartoli M."/>
            <person name="Toure-Kane C."/>
            <person name="Labat M."/>
        </authorList>
    </citation>
    <scope>NUCLEOTIDE SEQUENCE [LARGE SCALE GENOMIC DNA]</scope>
    <source>
        <strain evidence="6 7">DSM 101509</strain>
    </source>
</reference>
<dbReference type="InterPro" id="IPR015815">
    <property type="entry name" value="HIBADH-related"/>
</dbReference>
<dbReference type="GO" id="GO:0016491">
    <property type="term" value="F:oxidoreductase activity"/>
    <property type="evidence" value="ECO:0007669"/>
    <property type="project" value="UniProtKB-KW"/>
</dbReference>
<dbReference type="InterPro" id="IPR008927">
    <property type="entry name" value="6-PGluconate_DH-like_C_sf"/>
</dbReference>
<evidence type="ECO:0000256" key="3">
    <source>
        <dbReference type="PIRSR" id="PIRSR000103-1"/>
    </source>
</evidence>
<evidence type="ECO:0000313" key="6">
    <source>
        <dbReference type="EMBL" id="KAB1441281.1"/>
    </source>
</evidence>
<keyword evidence="2" id="KW-0520">NAD</keyword>
<dbReference type="AlphaFoldDB" id="A0A6N6N109"/>
<dbReference type="InterPro" id="IPR029154">
    <property type="entry name" value="HIBADH-like_NADP-bd"/>
</dbReference>
<protein>
    <submittedName>
        <fullName evidence="6">NAD(P)-dependent oxidoreductase</fullName>
    </submittedName>
</protein>
<dbReference type="Proteomes" id="UP000438699">
    <property type="component" value="Unassembled WGS sequence"/>
</dbReference>
<keyword evidence="7" id="KW-1185">Reference proteome</keyword>
<feature type="domain" description="3-hydroxyisobutyrate dehydrogenase-like NAD-binding" evidence="5">
    <location>
        <begin position="166"/>
        <end position="286"/>
    </location>
</feature>
<dbReference type="Pfam" id="PF03446">
    <property type="entry name" value="NAD_binding_2"/>
    <property type="match status" value="1"/>
</dbReference>
<feature type="domain" description="6-phosphogluconate dehydrogenase NADP-binding" evidence="4">
    <location>
        <begin position="4"/>
        <end position="163"/>
    </location>
</feature>
<evidence type="ECO:0000259" key="5">
    <source>
        <dbReference type="Pfam" id="PF14833"/>
    </source>
</evidence>
<dbReference type="Gene3D" id="1.10.1040.10">
    <property type="entry name" value="N-(1-d-carboxylethyl)-l-norvaline Dehydrogenase, domain 2"/>
    <property type="match status" value="1"/>
</dbReference>
<name>A0A6N6N109_9BACT</name>
<accession>A0A6N6N109</accession>
<keyword evidence="1" id="KW-0560">Oxidoreductase</keyword>
<dbReference type="InterPro" id="IPR006115">
    <property type="entry name" value="6PGDH_NADP-bd"/>
</dbReference>
<dbReference type="RefSeq" id="WP_151151024.1">
    <property type="nucleotide sequence ID" value="NZ_WAIE01000004.1"/>
</dbReference>
<feature type="active site" evidence="3">
    <location>
        <position position="172"/>
    </location>
</feature>
<dbReference type="PANTHER" id="PTHR43060">
    <property type="entry name" value="3-HYDROXYISOBUTYRATE DEHYDROGENASE-LIKE 1, MITOCHONDRIAL-RELATED"/>
    <property type="match status" value="1"/>
</dbReference>